<feature type="region of interest" description="Disordered" evidence="1">
    <location>
        <begin position="1"/>
        <end position="23"/>
    </location>
</feature>
<keyword evidence="4" id="KW-1185">Reference proteome</keyword>
<dbReference type="InterPro" id="IPR036691">
    <property type="entry name" value="Endo/exonu/phosph_ase_sf"/>
</dbReference>
<organism evidence="3 4">
    <name type="scientific">Holothuria leucospilota</name>
    <name type="common">Black long sea cucumber</name>
    <name type="synonym">Mertensiothuria leucospilota</name>
    <dbReference type="NCBI Taxonomy" id="206669"/>
    <lineage>
        <taxon>Eukaryota</taxon>
        <taxon>Metazoa</taxon>
        <taxon>Echinodermata</taxon>
        <taxon>Eleutherozoa</taxon>
        <taxon>Echinozoa</taxon>
        <taxon>Holothuroidea</taxon>
        <taxon>Aspidochirotacea</taxon>
        <taxon>Aspidochirotida</taxon>
        <taxon>Holothuriidae</taxon>
        <taxon>Holothuria</taxon>
    </lineage>
</organism>
<dbReference type="AlphaFoldDB" id="A0A9Q0YJX9"/>
<dbReference type="GO" id="GO:0000175">
    <property type="term" value="F:3'-5'-RNA exonuclease activity"/>
    <property type="evidence" value="ECO:0007669"/>
    <property type="project" value="TreeGrafter"/>
</dbReference>
<dbReference type="EMBL" id="JAIZAY010000019">
    <property type="protein sequence ID" value="KAJ8023963.1"/>
    <property type="molecule type" value="Genomic_DNA"/>
</dbReference>
<dbReference type="OrthoDB" id="10253982at2759"/>
<comment type="caution">
    <text evidence="3">The sequence shown here is derived from an EMBL/GenBank/DDBJ whole genome shotgun (WGS) entry which is preliminary data.</text>
</comment>
<dbReference type="Proteomes" id="UP001152320">
    <property type="component" value="Chromosome 19"/>
</dbReference>
<accession>A0A9Q0YJX9</accession>
<feature type="compositionally biased region" description="Polar residues" evidence="1">
    <location>
        <begin position="304"/>
        <end position="313"/>
    </location>
</feature>
<gene>
    <name evidence="3" type="ORF">HOLleu_36552</name>
</gene>
<evidence type="ECO:0000313" key="4">
    <source>
        <dbReference type="Proteomes" id="UP001152320"/>
    </source>
</evidence>
<dbReference type="PANTHER" id="PTHR12121">
    <property type="entry name" value="CARBON CATABOLITE REPRESSOR PROTEIN 4"/>
    <property type="match status" value="1"/>
</dbReference>
<evidence type="ECO:0000259" key="2">
    <source>
        <dbReference type="Pfam" id="PF03372"/>
    </source>
</evidence>
<name>A0A9Q0YJX9_HOLLE</name>
<feature type="compositionally biased region" description="Basic and acidic residues" evidence="1">
    <location>
        <begin position="1"/>
        <end position="15"/>
    </location>
</feature>
<sequence>MAESLQREWRSKESVSSEPSSGSGFSVLTYNILAECNLKEWSYPFCPATHRGTYQRHPQLMVELKFHEDTDVICLQEVETEYFHQLLAPSLQQLGFQGHHFPKVGKEEGVAIFYKVSSMALLHHQEVVFKDIFAKEAQQSVGISHRQIVVERCNHESVALAFTLRHRCTGKVVCVLNVHLFWKTKEYLDVNTLQAAWAVRILKETAGQDVATIACGDFNHTPDQPGYDVVAIGNINNKSLDQLQLFKVGKTCLVDLVPSWFHHSHHALHSAYSDIMGREPSFTVYTDEKAEVWQSMHDQFEETSSVETAPSLQDHSEKGKSDPDKENRGENCISCLPMDRRTLDYIWYDSNYLSCQKILDVVDATIIKPFWACPNRVFPSDHMLLKAEFSWNDVS</sequence>
<evidence type="ECO:0000313" key="3">
    <source>
        <dbReference type="EMBL" id="KAJ8023963.1"/>
    </source>
</evidence>
<dbReference type="InterPro" id="IPR005135">
    <property type="entry name" value="Endo/exonuclease/phosphatase"/>
</dbReference>
<evidence type="ECO:0000256" key="1">
    <source>
        <dbReference type="SAM" id="MobiDB-lite"/>
    </source>
</evidence>
<feature type="region of interest" description="Disordered" evidence="1">
    <location>
        <begin position="304"/>
        <end position="331"/>
    </location>
</feature>
<reference evidence="3" key="1">
    <citation type="submission" date="2021-10" db="EMBL/GenBank/DDBJ databases">
        <title>Tropical sea cucumber genome reveals ecological adaptation and Cuvierian tubules defense mechanism.</title>
        <authorList>
            <person name="Chen T."/>
        </authorList>
    </citation>
    <scope>NUCLEOTIDE SEQUENCE</scope>
    <source>
        <strain evidence="3">Nanhai2018</strain>
        <tissue evidence="3">Muscle</tissue>
    </source>
</reference>
<proteinExistence type="predicted"/>
<dbReference type="Gene3D" id="3.60.10.10">
    <property type="entry name" value="Endonuclease/exonuclease/phosphatase"/>
    <property type="match status" value="1"/>
</dbReference>
<protein>
    <submittedName>
        <fullName evidence="3">Glucose-repressible alcohol dehydrogenase transcriptional effector</fullName>
    </submittedName>
</protein>
<feature type="domain" description="Endonuclease/exonuclease/phosphatase" evidence="2">
    <location>
        <begin position="69"/>
        <end position="382"/>
    </location>
</feature>
<dbReference type="Pfam" id="PF03372">
    <property type="entry name" value="Exo_endo_phos"/>
    <property type="match status" value="1"/>
</dbReference>
<dbReference type="PANTHER" id="PTHR12121:SF98">
    <property type="entry name" value="ENDONUCLEASE_EXONUCLEASE_PHOSPHATASE DOMAIN-CONTAINING PROTEIN"/>
    <property type="match status" value="1"/>
</dbReference>
<dbReference type="InterPro" id="IPR050410">
    <property type="entry name" value="CCR4/nocturin_mRNA_transcr"/>
</dbReference>
<feature type="compositionally biased region" description="Basic and acidic residues" evidence="1">
    <location>
        <begin position="314"/>
        <end position="329"/>
    </location>
</feature>
<dbReference type="SUPFAM" id="SSF56219">
    <property type="entry name" value="DNase I-like"/>
    <property type="match status" value="1"/>
</dbReference>